<evidence type="ECO:0000256" key="1">
    <source>
        <dbReference type="SAM" id="MobiDB-lite"/>
    </source>
</evidence>
<evidence type="ECO:0000313" key="2">
    <source>
        <dbReference type="EMBL" id="KAL0169616.1"/>
    </source>
</evidence>
<feature type="non-terminal residue" evidence="2">
    <location>
        <position position="131"/>
    </location>
</feature>
<gene>
    <name evidence="2" type="ORF">M9458_034212</name>
</gene>
<organism evidence="2 3">
    <name type="scientific">Cirrhinus mrigala</name>
    <name type="common">Mrigala</name>
    <dbReference type="NCBI Taxonomy" id="683832"/>
    <lineage>
        <taxon>Eukaryota</taxon>
        <taxon>Metazoa</taxon>
        <taxon>Chordata</taxon>
        <taxon>Craniata</taxon>
        <taxon>Vertebrata</taxon>
        <taxon>Euteleostomi</taxon>
        <taxon>Actinopterygii</taxon>
        <taxon>Neopterygii</taxon>
        <taxon>Teleostei</taxon>
        <taxon>Ostariophysi</taxon>
        <taxon>Cypriniformes</taxon>
        <taxon>Cyprinidae</taxon>
        <taxon>Labeoninae</taxon>
        <taxon>Labeonini</taxon>
        <taxon>Cirrhinus</taxon>
    </lineage>
</organism>
<feature type="region of interest" description="Disordered" evidence="1">
    <location>
        <begin position="70"/>
        <end position="131"/>
    </location>
</feature>
<proteinExistence type="predicted"/>
<comment type="caution">
    <text evidence="2">The sequence shown here is derived from an EMBL/GenBank/DDBJ whole genome shotgun (WGS) entry which is preliminary data.</text>
</comment>
<evidence type="ECO:0000313" key="3">
    <source>
        <dbReference type="Proteomes" id="UP001529510"/>
    </source>
</evidence>
<sequence length="131" mass="13571">PLSPEVLPSGEEGVSLYSGVHKRLALSQGDGLSSVLHEQLSLDRDSDSLTTSPSSSSLDTYSSHKLFKTFSKSSSSQGLEPTTGPGGAVSGPDAGSGSSFSEADGEVEPRLSRSVTDGEMRRALNPSNYHG</sequence>
<feature type="region of interest" description="Disordered" evidence="1">
    <location>
        <begin position="42"/>
        <end position="61"/>
    </location>
</feature>
<accession>A0ABD0P7N8</accession>
<feature type="compositionally biased region" description="Low complexity" evidence="1">
    <location>
        <begin position="48"/>
        <end position="61"/>
    </location>
</feature>
<dbReference type="EMBL" id="JAMKFB020000017">
    <property type="protein sequence ID" value="KAL0169616.1"/>
    <property type="molecule type" value="Genomic_DNA"/>
</dbReference>
<protein>
    <submittedName>
        <fullName evidence="2">Uncharacterized protein</fullName>
    </submittedName>
</protein>
<reference evidence="2 3" key="1">
    <citation type="submission" date="2024-05" db="EMBL/GenBank/DDBJ databases">
        <title>Genome sequencing and assembly of Indian major carp, Cirrhinus mrigala (Hamilton, 1822).</title>
        <authorList>
            <person name="Mohindra V."/>
            <person name="Chowdhury L.M."/>
            <person name="Lal K."/>
            <person name="Jena J.K."/>
        </authorList>
    </citation>
    <scope>NUCLEOTIDE SEQUENCE [LARGE SCALE GENOMIC DNA]</scope>
    <source>
        <strain evidence="2">CM1030</strain>
        <tissue evidence="2">Blood</tissue>
    </source>
</reference>
<keyword evidence="3" id="KW-1185">Reference proteome</keyword>
<dbReference type="Proteomes" id="UP001529510">
    <property type="component" value="Unassembled WGS sequence"/>
</dbReference>
<name>A0ABD0P7N8_CIRMR</name>
<dbReference type="AlphaFoldDB" id="A0ABD0P7N8"/>
<feature type="non-terminal residue" evidence="2">
    <location>
        <position position="1"/>
    </location>
</feature>
<feature type="compositionally biased region" description="Basic and acidic residues" evidence="1">
    <location>
        <begin position="107"/>
        <end position="122"/>
    </location>
</feature>